<feature type="compositionally biased region" description="Polar residues" evidence="1">
    <location>
        <begin position="1"/>
        <end position="35"/>
    </location>
</feature>
<evidence type="ECO:0000256" key="1">
    <source>
        <dbReference type="SAM" id="MobiDB-lite"/>
    </source>
</evidence>
<name>A0A9X0AK90_9HELO</name>
<organism evidence="2 3">
    <name type="scientific">Sclerotinia nivalis</name>
    <dbReference type="NCBI Taxonomy" id="352851"/>
    <lineage>
        <taxon>Eukaryota</taxon>
        <taxon>Fungi</taxon>
        <taxon>Dikarya</taxon>
        <taxon>Ascomycota</taxon>
        <taxon>Pezizomycotina</taxon>
        <taxon>Leotiomycetes</taxon>
        <taxon>Helotiales</taxon>
        <taxon>Sclerotiniaceae</taxon>
        <taxon>Sclerotinia</taxon>
    </lineage>
</organism>
<gene>
    <name evidence="2" type="ORF">OCU04_006657</name>
</gene>
<proteinExistence type="predicted"/>
<dbReference type="Proteomes" id="UP001152300">
    <property type="component" value="Unassembled WGS sequence"/>
</dbReference>
<reference evidence="2" key="1">
    <citation type="submission" date="2022-11" db="EMBL/GenBank/DDBJ databases">
        <title>Genome Resource of Sclerotinia nivalis Strain SnTB1, a Plant Pathogen Isolated from American Ginseng.</title>
        <authorList>
            <person name="Fan S."/>
        </authorList>
    </citation>
    <scope>NUCLEOTIDE SEQUENCE</scope>
    <source>
        <strain evidence="2">SnTB1</strain>
    </source>
</reference>
<keyword evidence="3" id="KW-1185">Reference proteome</keyword>
<sequence>MWKQPSQQVHVPQNNYAYPQQLLQTNQGSNASGTDVTYYDPLNRTPSSSYISNYDQSRPPPGSSERVSIIEGEPNNPQPSKQPHPPSVQKKKLSKRSAGWHDQPCKRHKKVLRFRVQNLQIYYLVVTYPLRQGGYLVVSALGNAGFT</sequence>
<evidence type="ECO:0000313" key="2">
    <source>
        <dbReference type="EMBL" id="KAJ8064311.1"/>
    </source>
</evidence>
<comment type="caution">
    <text evidence="2">The sequence shown here is derived from an EMBL/GenBank/DDBJ whole genome shotgun (WGS) entry which is preliminary data.</text>
</comment>
<protein>
    <submittedName>
        <fullName evidence="2">Uncharacterized protein</fullName>
    </submittedName>
</protein>
<evidence type="ECO:0000313" key="3">
    <source>
        <dbReference type="Proteomes" id="UP001152300"/>
    </source>
</evidence>
<accession>A0A9X0AK90</accession>
<dbReference type="EMBL" id="JAPEIS010000007">
    <property type="protein sequence ID" value="KAJ8064311.1"/>
    <property type="molecule type" value="Genomic_DNA"/>
</dbReference>
<dbReference type="AlphaFoldDB" id="A0A9X0AK90"/>
<feature type="region of interest" description="Disordered" evidence="1">
    <location>
        <begin position="1"/>
        <end position="104"/>
    </location>
</feature>
<feature type="compositionally biased region" description="Pro residues" evidence="1">
    <location>
        <begin position="76"/>
        <end position="86"/>
    </location>
</feature>
<feature type="compositionally biased region" description="Polar residues" evidence="1">
    <location>
        <begin position="44"/>
        <end position="56"/>
    </location>
</feature>